<comment type="caution">
    <text evidence="8">The sequence shown here is derived from an EMBL/GenBank/DDBJ whole genome shotgun (WGS) entry which is preliminary data.</text>
</comment>
<gene>
    <name evidence="7 8" type="primary">trmB</name>
    <name evidence="8" type="ORF">ENS64_11365</name>
</gene>
<keyword evidence="3 7" id="KW-0489">Methyltransferase</keyword>
<keyword evidence="5 7" id="KW-0949">S-adenosyl-L-methionine</keyword>
<evidence type="ECO:0000256" key="3">
    <source>
        <dbReference type="ARBA" id="ARBA00022603"/>
    </source>
</evidence>
<dbReference type="PANTHER" id="PTHR23417">
    <property type="entry name" value="3-DEOXY-D-MANNO-OCTULOSONIC-ACID TRANSFERASE/TRNA GUANINE-N 7 - -METHYLTRANSFERASE"/>
    <property type="match status" value="1"/>
</dbReference>
<evidence type="ECO:0000256" key="7">
    <source>
        <dbReference type="HAMAP-Rule" id="MF_01057"/>
    </source>
</evidence>
<dbReference type="CDD" id="cd02440">
    <property type="entry name" value="AdoMet_MTases"/>
    <property type="match status" value="1"/>
</dbReference>
<proteinExistence type="inferred from homology"/>
<sequence length="224" mass="26076">MPAEPPRDLFPYFQTLADLPDLVDWPTFFGNDQPVELDIGCGRGMFLVNSSVAHPDINYVGVELDYSEGRRGARRLQKRALPNARVIGGDAREFLRKYVPAHSVAAIHVYFPDPWWKRKHKRRRLFNDEFVELLARVLQPGGEVHSWSDVEEYFQVISALMDHHAAFEPLPPPPWHEPQHDLDYLTSFHRRRSQAGAPTFRGRWRRCPSAENDRVNTIKETFEY</sequence>
<dbReference type="AlphaFoldDB" id="A0A7C4LL58"/>
<dbReference type="InterPro" id="IPR055361">
    <property type="entry name" value="tRNA_methyltr_TrmB_bact"/>
</dbReference>
<evidence type="ECO:0000256" key="2">
    <source>
        <dbReference type="ARBA" id="ARBA00003015"/>
    </source>
</evidence>
<keyword evidence="4 7" id="KW-0808">Transferase</keyword>
<keyword evidence="6 7" id="KW-0819">tRNA processing</keyword>
<comment type="function">
    <text evidence="2 7">Catalyzes the formation of N(7)-methylguanine at position 46 (m7G46) in tRNA.</text>
</comment>
<feature type="binding site" evidence="7">
    <location>
        <position position="113"/>
    </location>
    <ligand>
        <name>S-adenosyl-L-methionine</name>
        <dbReference type="ChEBI" id="CHEBI:59789"/>
    </ligand>
</feature>
<protein>
    <recommendedName>
        <fullName evidence="7">tRNA (guanine-N(7)-)-methyltransferase</fullName>
        <ecNumber evidence="7">2.1.1.33</ecNumber>
    </recommendedName>
    <alternativeName>
        <fullName evidence="7">tRNA (guanine(46)-N(7))-methyltransferase</fullName>
    </alternativeName>
    <alternativeName>
        <fullName evidence="7">tRNA(m7G46)-methyltransferase</fullName>
    </alternativeName>
</protein>
<dbReference type="GO" id="GO:0008176">
    <property type="term" value="F:tRNA (guanine(46)-N7)-methyltransferase activity"/>
    <property type="evidence" value="ECO:0007669"/>
    <property type="project" value="UniProtKB-UniRule"/>
</dbReference>
<feature type="binding site" evidence="7">
    <location>
        <position position="38"/>
    </location>
    <ligand>
        <name>S-adenosyl-L-methionine</name>
        <dbReference type="ChEBI" id="CHEBI:59789"/>
    </ligand>
</feature>
<evidence type="ECO:0000256" key="1">
    <source>
        <dbReference type="ARBA" id="ARBA00000142"/>
    </source>
</evidence>
<comment type="pathway">
    <text evidence="7">tRNA modification; N(7)-methylguanine-tRNA biosynthesis.</text>
</comment>
<dbReference type="InterPro" id="IPR029063">
    <property type="entry name" value="SAM-dependent_MTases_sf"/>
</dbReference>
<dbReference type="NCBIfam" id="TIGR00091">
    <property type="entry name" value="tRNA (guanosine(46)-N7)-methyltransferase TrmB"/>
    <property type="match status" value="1"/>
</dbReference>
<organism evidence="8">
    <name type="scientific">Schlesneria paludicola</name>
    <dbReference type="NCBI Taxonomy" id="360056"/>
    <lineage>
        <taxon>Bacteria</taxon>
        <taxon>Pseudomonadati</taxon>
        <taxon>Planctomycetota</taxon>
        <taxon>Planctomycetia</taxon>
        <taxon>Planctomycetales</taxon>
        <taxon>Planctomycetaceae</taxon>
        <taxon>Schlesneria</taxon>
    </lineage>
</organism>
<name>A0A7C4LL58_9PLAN</name>
<reference evidence="8" key="1">
    <citation type="journal article" date="2020" name="mSystems">
        <title>Genome- and Community-Level Interaction Insights into Carbon Utilization and Element Cycling Functions of Hydrothermarchaeota in Hydrothermal Sediment.</title>
        <authorList>
            <person name="Zhou Z."/>
            <person name="Liu Y."/>
            <person name="Xu W."/>
            <person name="Pan J."/>
            <person name="Luo Z.H."/>
            <person name="Li M."/>
        </authorList>
    </citation>
    <scope>NUCLEOTIDE SEQUENCE [LARGE SCALE GENOMIC DNA]</scope>
    <source>
        <strain evidence="8">SpSt-508</strain>
    </source>
</reference>
<feature type="binding site" evidence="7">
    <location>
        <position position="117"/>
    </location>
    <ligand>
        <name>substrate</name>
    </ligand>
</feature>
<dbReference type="HAMAP" id="MF_01057">
    <property type="entry name" value="tRNA_methyltr_TrmB"/>
    <property type="match status" value="1"/>
</dbReference>
<feature type="binding site" evidence="7">
    <location>
        <position position="149"/>
    </location>
    <ligand>
        <name>substrate</name>
    </ligand>
</feature>
<dbReference type="Pfam" id="PF02390">
    <property type="entry name" value="Methyltransf_4"/>
    <property type="match status" value="1"/>
</dbReference>
<dbReference type="InterPro" id="IPR003358">
    <property type="entry name" value="tRNA_(Gua-N-7)_MeTrfase_Trmb"/>
</dbReference>
<evidence type="ECO:0000313" key="8">
    <source>
        <dbReference type="EMBL" id="HGT39842.1"/>
    </source>
</evidence>
<dbReference type="GO" id="GO:0043527">
    <property type="term" value="C:tRNA methyltransferase complex"/>
    <property type="evidence" value="ECO:0007669"/>
    <property type="project" value="TreeGrafter"/>
</dbReference>
<evidence type="ECO:0000256" key="4">
    <source>
        <dbReference type="ARBA" id="ARBA00022679"/>
    </source>
</evidence>
<comment type="caution">
    <text evidence="7">Lacks conserved residue(s) required for the propagation of feature annotation.</text>
</comment>
<comment type="similarity">
    <text evidence="7">Belongs to the class I-like SAM-binding methyltransferase superfamily. TrmB family.</text>
</comment>
<feature type="binding site" evidence="7">
    <location>
        <position position="63"/>
    </location>
    <ligand>
        <name>S-adenosyl-L-methionine</name>
        <dbReference type="ChEBI" id="CHEBI:59789"/>
    </ligand>
</feature>
<dbReference type="SUPFAM" id="SSF53335">
    <property type="entry name" value="S-adenosyl-L-methionine-dependent methyltransferases"/>
    <property type="match status" value="1"/>
</dbReference>
<feature type="binding site" evidence="7">
    <location>
        <position position="90"/>
    </location>
    <ligand>
        <name>S-adenosyl-L-methionine</name>
        <dbReference type="ChEBI" id="CHEBI:59789"/>
    </ligand>
</feature>
<comment type="catalytic activity">
    <reaction evidence="1 7">
        <text>guanosine(46) in tRNA + S-adenosyl-L-methionine = N(7)-methylguanosine(46) in tRNA + S-adenosyl-L-homocysteine</text>
        <dbReference type="Rhea" id="RHEA:42708"/>
        <dbReference type="Rhea" id="RHEA-COMP:10188"/>
        <dbReference type="Rhea" id="RHEA-COMP:10189"/>
        <dbReference type="ChEBI" id="CHEBI:57856"/>
        <dbReference type="ChEBI" id="CHEBI:59789"/>
        <dbReference type="ChEBI" id="CHEBI:74269"/>
        <dbReference type="ChEBI" id="CHEBI:74480"/>
        <dbReference type="EC" id="2.1.1.33"/>
    </reaction>
</comment>
<dbReference type="EC" id="2.1.1.33" evidence="7"/>
<evidence type="ECO:0000256" key="6">
    <source>
        <dbReference type="ARBA" id="ARBA00022694"/>
    </source>
</evidence>
<dbReference type="PANTHER" id="PTHR23417:SF14">
    <property type="entry name" value="PENTACOTRIPEPTIDE-REPEAT REGION OF PRORP DOMAIN-CONTAINING PROTEIN"/>
    <property type="match status" value="1"/>
</dbReference>
<dbReference type="PROSITE" id="PS51625">
    <property type="entry name" value="SAM_MT_TRMB"/>
    <property type="match status" value="1"/>
</dbReference>
<dbReference type="Gene3D" id="3.40.50.150">
    <property type="entry name" value="Vaccinia Virus protein VP39"/>
    <property type="match status" value="1"/>
</dbReference>
<dbReference type="EMBL" id="DSVQ01000015">
    <property type="protein sequence ID" value="HGT39842.1"/>
    <property type="molecule type" value="Genomic_DNA"/>
</dbReference>
<dbReference type="UniPathway" id="UPA00989"/>
<accession>A0A7C4LL58</accession>
<evidence type="ECO:0000256" key="5">
    <source>
        <dbReference type="ARBA" id="ARBA00022691"/>
    </source>
</evidence>